<reference evidence="1 2" key="1">
    <citation type="journal article" date="2019" name="Nat. Ecol. Evol.">
        <title>Megaphylogeny resolves global patterns of mushroom evolution.</title>
        <authorList>
            <person name="Varga T."/>
            <person name="Krizsan K."/>
            <person name="Foldi C."/>
            <person name="Dima B."/>
            <person name="Sanchez-Garcia M."/>
            <person name="Sanchez-Ramirez S."/>
            <person name="Szollosi G.J."/>
            <person name="Szarkandi J.G."/>
            <person name="Papp V."/>
            <person name="Albert L."/>
            <person name="Andreopoulos W."/>
            <person name="Angelini C."/>
            <person name="Antonin V."/>
            <person name="Barry K.W."/>
            <person name="Bougher N.L."/>
            <person name="Buchanan P."/>
            <person name="Buyck B."/>
            <person name="Bense V."/>
            <person name="Catcheside P."/>
            <person name="Chovatia M."/>
            <person name="Cooper J."/>
            <person name="Damon W."/>
            <person name="Desjardin D."/>
            <person name="Finy P."/>
            <person name="Geml J."/>
            <person name="Haridas S."/>
            <person name="Hughes K."/>
            <person name="Justo A."/>
            <person name="Karasinski D."/>
            <person name="Kautmanova I."/>
            <person name="Kiss B."/>
            <person name="Kocsube S."/>
            <person name="Kotiranta H."/>
            <person name="LaButti K.M."/>
            <person name="Lechner B.E."/>
            <person name="Liimatainen K."/>
            <person name="Lipzen A."/>
            <person name="Lukacs Z."/>
            <person name="Mihaltcheva S."/>
            <person name="Morgado L.N."/>
            <person name="Niskanen T."/>
            <person name="Noordeloos M.E."/>
            <person name="Ohm R.A."/>
            <person name="Ortiz-Santana B."/>
            <person name="Ovrebo C."/>
            <person name="Racz N."/>
            <person name="Riley R."/>
            <person name="Savchenko A."/>
            <person name="Shiryaev A."/>
            <person name="Soop K."/>
            <person name="Spirin V."/>
            <person name="Szebenyi C."/>
            <person name="Tomsovsky M."/>
            <person name="Tulloss R.E."/>
            <person name="Uehling J."/>
            <person name="Grigoriev I.V."/>
            <person name="Vagvolgyi C."/>
            <person name="Papp T."/>
            <person name="Martin F.M."/>
            <person name="Miettinen O."/>
            <person name="Hibbett D.S."/>
            <person name="Nagy L.G."/>
        </authorList>
    </citation>
    <scope>NUCLEOTIDE SEQUENCE [LARGE SCALE GENOMIC DNA]</scope>
    <source>
        <strain evidence="1 2">CBS 962.96</strain>
    </source>
</reference>
<proteinExistence type="predicted"/>
<gene>
    <name evidence="1" type="ORF">K435DRAFT_857169</name>
</gene>
<accession>A0A4S8M7A3</accession>
<protein>
    <submittedName>
        <fullName evidence="1">Uncharacterized protein</fullName>
    </submittedName>
</protein>
<evidence type="ECO:0000313" key="2">
    <source>
        <dbReference type="Proteomes" id="UP000297245"/>
    </source>
</evidence>
<keyword evidence="2" id="KW-1185">Reference proteome</keyword>
<evidence type="ECO:0000313" key="1">
    <source>
        <dbReference type="EMBL" id="THU97941.1"/>
    </source>
</evidence>
<dbReference type="Proteomes" id="UP000297245">
    <property type="component" value="Unassembled WGS sequence"/>
</dbReference>
<sequence length="77" mass="8803">MSGKLGEGMHASEFLDTFLGTDAFEDEPLPTSCWDDRVQELFQNVNVTKVEQNTFMREDRRLMEGVKGARLALHSRL</sequence>
<dbReference type="EMBL" id="ML179146">
    <property type="protein sequence ID" value="THU97941.1"/>
    <property type="molecule type" value="Genomic_DNA"/>
</dbReference>
<dbReference type="AlphaFoldDB" id="A0A4S8M7A3"/>
<organism evidence="1 2">
    <name type="scientific">Dendrothele bispora (strain CBS 962.96)</name>
    <dbReference type="NCBI Taxonomy" id="1314807"/>
    <lineage>
        <taxon>Eukaryota</taxon>
        <taxon>Fungi</taxon>
        <taxon>Dikarya</taxon>
        <taxon>Basidiomycota</taxon>
        <taxon>Agaricomycotina</taxon>
        <taxon>Agaricomycetes</taxon>
        <taxon>Agaricomycetidae</taxon>
        <taxon>Agaricales</taxon>
        <taxon>Agaricales incertae sedis</taxon>
        <taxon>Dendrothele</taxon>
    </lineage>
</organism>
<name>A0A4S8M7A3_DENBC</name>